<feature type="region of interest" description="Disordered" evidence="1">
    <location>
        <begin position="469"/>
        <end position="490"/>
    </location>
</feature>
<reference evidence="2 3" key="1">
    <citation type="submission" date="2010-10" db="EMBL/GenBank/DDBJ databases">
        <title>Complete sequence of Frankia sp. EuI1c.</title>
        <authorList>
            <consortium name="US DOE Joint Genome Institute"/>
            <person name="Lucas S."/>
            <person name="Copeland A."/>
            <person name="Lapidus A."/>
            <person name="Cheng J.-F."/>
            <person name="Bruce D."/>
            <person name="Goodwin L."/>
            <person name="Pitluck S."/>
            <person name="Chertkov O."/>
            <person name="Detter J.C."/>
            <person name="Han C."/>
            <person name="Tapia R."/>
            <person name="Land M."/>
            <person name="Hauser L."/>
            <person name="Jeffries C."/>
            <person name="Kyrpides N."/>
            <person name="Ivanova N."/>
            <person name="Mikhailova N."/>
            <person name="Beauchemin N."/>
            <person name="Sen A."/>
            <person name="Sur S.A."/>
            <person name="Gtari M."/>
            <person name="Wall L."/>
            <person name="Tisa L."/>
            <person name="Woyke T."/>
        </authorList>
    </citation>
    <scope>NUCLEOTIDE SEQUENCE [LARGE SCALE GENOMIC DNA]</scope>
    <source>
        <strain evidence="3">DSM 45817 / CECT 9037 / EuI1c</strain>
    </source>
</reference>
<protein>
    <submittedName>
        <fullName evidence="2">Putative transcriptional regulator</fullName>
    </submittedName>
</protein>
<evidence type="ECO:0000313" key="3">
    <source>
        <dbReference type="Proteomes" id="UP000002484"/>
    </source>
</evidence>
<dbReference type="eggNOG" id="COG0457">
    <property type="taxonomic scope" value="Bacteria"/>
</dbReference>
<dbReference type="RefSeq" id="WP_013423071.1">
    <property type="nucleotide sequence ID" value="NC_014666.1"/>
</dbReference>
<accession>E3JCW2</accession>
<dbReference type="KEGG" id="fri:FraEuI1c_1901"/>
<dbReference type="AlphaFoldDB" id="E3JCW2"/>
<dbReference type="Proteomes" id="UP000002484">
    <property type="component" value="Chromosome"/>
</dbReference>
<sequence length="490" mass="52759">MSSSASRESTFGSGLFARLLTETGISDTRFARQVNLRARREHHMELGLARTTVGHWRRGMRPRDPLVADLAAAEISAAVGYPVTPADFGWRGTHDSVRDLGLVIANSPEATIGTLTGLSSRDVRRVDAAPDGTVFRTNAFAEPALASLTGIIPRAAGRRPSPTRGRAVARGHDAPVDGASATMIRDTVAALRRLDARFGARDIRHQAVALLHDQLRVASAGTADTELCSALAELAQFAGWLAQECGRQALAQRYYIQALGLAEHACDAMLAARVLSAMSEQMIRLGHRRQSLALAGAALDRAGHGAAPLVRAMLHDRQAWALAGSSDEAGCTSALRALEQAVSRAEPEEGPAWAGHYNAGDVAECTGHCLRLLGRALPAERQLVESRTLQDSGRVRSRSFAEADLALSYLQRPVAELDGALEAAYAAIRLGAGLSSLRVTEKLRELDREFAEYPTVAVQKWRRTAAVRPDGVDRSVAQPRSLDDQKSRRW</sequence>
<dbReference type="InParanoid" id="E3JCW2"/>
<gene>
    <name evidence="2" type="ordered locus">FraEuI1c_1901</name>
</gene>
<proteinExistence type="predicted"/>
<name>E3JCW2_PSEI1</name>
<evidence type="ECO:0000256" key="1">
    <source>
        <dbReference type="SAM" id="MobiDB-lite"/>
    </source>
</evidence>
<keyword evidence="3" id="KW-1185">Reference proteome</keyword>
<dbReference type="HOGENOM" id="CLU_029927_4_2_11"/>
<dbReference type="STRING" id="298654.FraEuI1c_1901"/>
<evidence type="ECO:0000313" key="2">
    <source>
        <dbReference type="EMBL" id="ADP79952.1"/>
    </source>
</evidence>
<dbReference type="EMBL" id="CP002299">
    <property type="protein sequence ID" value="ADP79952.1"/>
    <property type="molecule type" value="Genomic_DNA"/>
</dbReference>
<organism evidence="2 3">
    <name type="scientific">Pseudofrankia inefficax (strain DSM 45817 / CECT 9037 / DDB 130130 / EuI1c)</name>
    <name type="common">Frankia inefficax</name>
    <dbReference type="NCBI Taxonomy" id="298654"/>
    <lineage>
        <taxon>Bacteria</taxon>
        <taxon>Bacillati</taxon>
        <taxon>Actinomycetota</taxon>
        <taxon>Actinomycetes</taxon>
        <taxon>Frankiales</taxon>
        <taxon>Frankiaceae</taxon>
        <taxon>Pseudofrankia</taxon>
    </lineage>
</organism>
<feature type="compositionally biased region" description="Basic and acidic residues" evidence="1">
    <location>
        <begin position="481"/>
        <end position="490"/>
    </location>
</feature>